<protein>
    <recommendedName>
        <fullName evidence="3">tRNA threonylcarbamoyladenosine biosynthesis protein TsaE</fullName>
    </recommendedName>
    <alternativeName>
        <fullName evidence="10">t(6)A37 threonylcarbamoyladenosine biosynthesis protein TsaE</fullName>
    </alternativeName>
</protein>
<keyword evidence="7" id="KW-0547">Nucleotide-binding</keyword>
<evidence type="ECO:0000256" key="1">
    <source>
        <dbReference type="ARBA" id="ARBA00004496"/>
    </source>
</evidence>
<dbReference type="GO" id="GO:0002949">
    <property type="term" value="P:tRNA threonylcarbamoyladenosine modification"/>
    <property type="evidence" value="ECO:0007669"/>
    <property type="project" value="InterPro"/>
</dbReference>
<keyword evidence="9" id="KW-0460">Magnesium</keyword>
<dbReference type="Pfam" id="PF02367">
    <property type="entry name" value="TsaE"/>
    <property type="match status" value="1"/>
</dbReference>
<accession>A0A2H0LPI4</accession>
<keyword evidence="5" id="KW-0819">tRNA processing</keyword>
<dbReference type="GO" id="GO:0046872">
    <property type="term" value="F:metal ion binding"/>
    <property type="evidence" value="ECO:0007669"/>
    <property type="project" value="UniProtKB-KW"/>
</dbReference>
<reference evidence="11 12" key="1">
    <citation type="submission" date="2017-09" db="EMBL/GenBank/DDBJ databases">
        <title>Depth-based differentiation of microbial function through sediment-hosted aquifers and enrichment of novel symbionts in the deep terrestrial subsurface.</title>
        <authorList>
            <person name="Probst A.J."/>
            <person name="Ladd B."/>
            <person name="Jarett J.K."/>
            <person name="Geller-Mcgrath D.E."/>
            <person name="Sieber C.M."/>
            <person name="Emerson J.B."/>
            <person name="Anantharaman K."/>
            <person name="Thomas B.C."/>
            <person name="Malmstrom R."/>
            <person name="Stieglmeier M."/>
            <person name="Klingl A."/>
            <person name="Woyke T."/>
            <person name="Ryan C.M."/>
            <person name="Banfield J.F."/>
        </authorList>
    </citation>
    <scope>NUCLEOTIDE SEQUENCE [LARGE SCALE GENOMIC DNA]</scope>
    <source>
        <strain evidence="11">CG11_big_fil_rev_8_21_14_0_20_45_26</strain>
    </source>
</reference>
<keyword evidence="8" id="KW-0067">ATP-binding</keyword>
<evidence type="ECO:0000256" key="4">
    <source>
        <dbReference type="ARBA" id="ARBA00022490"/>
    </source>
</evidence>
<dbReference type="AlphaFoldDB" id="A0A2H0LPI4"/>
<evidence type="ECO:0000256" key="5">
    <source>
        <dbReference type="ARBA" id="ARBA00022694"/>
    </source>
</evidence>
<dbReference type="InterPro" id="IPR003442">
    <property type="entry name" value="T6A_TsaE"/>
</dbReference>
<evidence type="ECO:0000256" key="7">
    <source>
        <dbReference type="ARBA" id="ARBA00022741"/>
    </source>
</evidence>
<dbReference type="PANTHER" id="PTHR33540">
    <property type="entry name" value="TRNA THREONYLCARBAMOYLADENOSINE BIOSYNTHESIS PROTEIN TSAE"/>
    <property type="match status" value="1"/>
</dbReference>
<comment type="caution">
    <text evidence="11">The sequence shown here is derived from an EMBL/GenBank/DDBJ whole genome shotgun (WGS) entry which is preliminary data.</text>
</comment>
<evidence type="ECO:0000256" key="2">
    <source>
        <dbReference type="ARBA" id="ARBA00007599"/>
    </source>
</evidence>
<dbReference type="NCBIfam" id="TIGR00150">
    <property type="entry name" value="T6A_YjeE"/>
    <property type="match status" value="1"/>
</dbReference>
<dbReference type="InterPro" id="IPR027417">
    <property type="entry name" value="P-loop_NTPase"/>
</dbReference>
<dbReference type="EMBL" id="PCVY01000046">
    <property type="protein sequence ID" value="PIQ86339.1"/>
    <property type="molecule type" value="Genomic_DNA"/>
</dbReference>
<dbReference type="PANTHER" id="PTHR33540:SF2">
    <property type="entry name" value="TRNA THREONYLCARBAMOYLADENOSINE BIOSYNTHESIS PROTEIN TSAE"/>
    <property type="match status" value="1"/>
</dbReference>
<organism evidence="11 12">
    <name type="scientific">Candidatus Abzuiibacterium crystallinum</name>
    <dbReference type="NCBI Taxonomy" id="1974748"/>
    <lineage>
        <taxon>Bacteria</taxon>
        <taxon>Pseudomonadati</taxon>
        <taxon>Candidatus Omnitrophota</taxon>
        <taxon>Candidatus Abzuiibacterium</taxon>
    </lineage>
</organism>
<evidence type="ECO:0000313" key="11">
    <source>
        <dbReference type="EMBL" id="PIQ86339.1"/>
    </source>
</evidence>
<evidence type="ECO:0000256" key="10">
    <source>
        <dbReference type="ARBA" id="ARBA00032441"/>
    </source>
</evidence>
<evidence type="ECO:0000256" key="3">
    <source>
        <dbReference type="ARBA" id="ARBA00019010"/>
    </source>
</evidence>
<dbReference type="GO" id="GO:0016740">
    <property type="term" value="F:transferase activity"/>
    <property type="evidence" value="ECO:0007669"/>
    <property type="project" value="UniProtKB-KW"/>
</dbReference>
<proteinExistence type="inferred from homology"/>
<comment type="subcellular location">
    <subcellularLocation>
        <location evidence="1">Cytoplasm</location>
    </subcellularLocation>
</comment>
<comment type="similarity">
    <text evidence="2">Belongs to the TsaE family.</text>
</comment>
<dbReference type="Proteomes" id="UP000230859">
    <property type="component" value="Unassembled WGS sequence"/>
</dbReference>
<keyword evidence="6" id="KW-0479">Metal-binding</keyword>
<gene>
    <name evidence="11" type="ORF">COV74_05135</name>
</gene>
<keyword evidence="4" id="KW-0963">Cytoplasm</keyword>
<sequence>MTRVTIVSQSAAQTARLAQKLSRLVLPGSVLALSGELGAGKTTFVQGFAKGLAIKQSVKSPTFVFLHVYQGGRYLLYHFDLYRVEKADDLNQIGFSDYIHEPGAVAVVEWAEKAGAALPADFIKIVIQMTGQNKRRLTLSGTGLQSDKILKQFTSK</sequence>
<keyword evidence="11" id="KW-0808">Transferase</keyword>
<name>A0A2H0LPI4_9BACT</name>
<evidence type="ECO:0000256" key="6">
    <source>
        <dbReference type="ARBA" id="ARBA00022723"/>
    </source>
</evidence>
<dbReference type="GO" id="GO:0005524">
    <property type="term" value="F:ATP binding"/>
    <property type="evidence" value="ECO:0007669"/>
    <property type="project" value="UniProtKB-KW"/>
</dbReference>
<dbReference type="GO" id="GO:0005737">
    <property type="term" value="C:cytoplasm"/>
    <property type="evidence" value="ECO:0007669"/>
    <property type="project" value="UniProtKB-SubCell"/>
</dbReference>
<evidence type="ECO:0000313" key="12">
    <source>
        <dbReference type="Proteomes" id="UP000230859"/>
    </source>
</evidence>
<dbReference type="Gene3D" id="3.40.50.300">
    <property type="entry name" value="P-loop containing nucleotide triphosphate hydrolases"/>
    <property type="match status" value="1"/>
</dbReference>
<dbReference type="SUPFAM" id="SSF52540">
    <property type="entry name" value="P-loop containing nucleoside triphosphate hydrolases"/>
    <property type="match status" value="1"/>
</dbReference>
<evidence type="ECO:0000256" key="8">
    <source>
        <dbReference type="ARBA" id="ARBA00022840"/>
    </source>
</evidence>
<evidence type="ECO:0000256" key="9">
    <source>
        <dbReference type="ARBA" id="ARBA00022842"/>
    </source>
</evidence>